<feature type="compositionally biased region" description="Polar residues" evidence="7">
    <location>
        <begin position="106"/>
        <end position="116"/>
    </location>
</feature>
<evidence type="ECO:0000256" key="1">
    <source>
        <dbReference type="ARBA" id="ARBA00004123"/>
    </source>
</evidence>
<evidence type="ECO:0000256" key="2">
    <source>
        <dbReference type="ARBA" id="ARBA00022723"/>
    </source>
</evidence>
<evidence type="ECO:0000313" key="9">
    <source>
        <dbReference type="EMBL" id="VUC31037.1"/>
    </source>
</evidence>
<dbReference type="Proteomes" id="UP000766486">
    <property type="component" value="Unassembled WGS sequence"/>
</dbReference>
<dbReference type="Gene3D" id="4.10.240.10">
    <property type="entry name" value="Zn(2)-C6 fungal-type DNA-binding domain"/>
    <property type="match status" value="1"/>
</dbReference>
<evidence type="ECO:0000256" key="6">
    <source>
        <dbReference type="ARBA" id="ARBA00023242"/>
    </source>
</evidence>
<dbReference type="PANTHER" id="PTHR47540">
    <property type="entry name" value="THIAMINE REPRESSIBLE GENES REGULATORY PROTEIN THI5"/>
    <property type="match status" value="1"/>
</dbReference>
<reference evidence="9 10" key="1">
    <citation type="submission" date="2019-06" db="EMBL/GenBank/DDBJ databases">
        <authorList>
            <person name="Broberg M."/>
        </authorList>
    </citation>
    <scope>NUCLEOTIDE SEQUENCE [LARGE SCALE GENOMIC DNA]</scope>
</reference>
<feature type="domain" description="Xylanolytic transcriptional activator regulatory" evidence="8">
    <location>
        <begin position="305"/>
        <end position="379"/>
    </location>
</feature>
<accession>A0ABY6UIH3</accession>
<organism evidence="9 10">
    <name type="scientific">Bionectria ochroleuca</name>
    <name type="common">Gliocladium roseum</name>
    <dbReference type="NCBI Taxonomy" id="29856"/>
    <lineage>
        <taxon>Eukaryota</taxon>
        <taxon>Fungi</taxon>
        <taxon>Dikarya</taxon>
        <taxon>Ascomycota</taxon>
        <taxon>Pezizomycotina</taxon>
        <taxon>Sordariomycetes</taxon>
        <taxon>Hypocreomycetidae</taxon>
        <taxon>Hypocreales</taxon>
        <taxon>Bionectriaceae</taxon>
        <taxon>Clonostachys</taxon>
    </lineage>
</organism>
<keyword evidence="6" id="KW-0539">Nucleus</keyword>
<comment type="subcellular location">
    <subcellularLocation>
        <location evidence="1">Nucleus</location>
    </subcellularLocation>
</comment>
<feature type="compositionally biased region" description="Polar residues" evidence="7">
    <location>
        <begin position="79"/>
        <end position="94"/>
    </location>
</feature>
<evidence type="ECO:0000259" key="8">
    <source>
        <dbReference type="SMART" id="SM00906"/>
    </source>
</evidence>
<evidence type="ECO:0000256" key="4">
    <source>
        <dbReference type="ARBA" id="ARBA00023125"/>
    </source>
</evidence>
<evidence type="ECO:0000256" key="3">
    <source>
        <dbReference type="ARBA" id="ARBA00023015"/>
    </source>
</evidence>
<keyword evidence="2" id="KW-0479">Metal-binding</keyword>
<dbReference type="InterPro" id="IPR036864">
    <property type="entry name" value="Zn2-C6_fun-type_DNA-bd_sf"/>
</dbReference>
<keyword evidence="10" id="KW-1185">Reference proteome</keyword>
<dbReference type="InterPro" id="IPR051711">
    <property type="entry name" value="Stress_Response_Reg"/>
</dbReference>
<keyword evidence="5" id="KW-0804">Transcription</keyword>
<dbReference type="PANTHER" id="PTHR47540:SF6">
    <property type="entry name" value="ZN(II)2CYS6 TRANSCRIPTION FACTOR (EUROFUNG)"/>
    <property type="match status" value="1"/>
</dbReference>
<evidence type="ECO:0000256" key="7">
    <source>
        <dbReference type="SAM" id="MobiDB-lite"/>
    </source>
</evidence>
<dbReference type="InterPro" id="IPR007219">
    <property type="entry name" value="XnlR_reg_dom"/>
</dbReference>
<evidence type="ECO:0000313" key="10">
    <source>
        <dbReference type="Proteomes" id="UP000766486"/>
    </source>
</evidence>
<feature type="region of interest" description="Disordered" evidence="7">
    <location>
        <begin position="616"/>
        <end position="642"/>
    </location>
</feature>
<proteinExistence type="predicted"/>
<evidence type="ECO:0000256" key="5">
    <source>
        <dbReference type="ARBA" id="ARBA00023163"/>
    </source>
</evidence>
<protein>
    <recommendedName>
        <fullName evidence="8">Xylanolytic transcriptional activator regulatory domain-containing protein</fullName>
    </recommendedName>
</protein>
<keyword evidence="4" id="KW-0238">DNA-binding</keyword>
<keyword evidence="3" id="KW-0805">Transcription regulation</keyword>
<feature type="region of interest" description="Disordered" evidence="7">
    <location>
        <begin position="79"/>
        <end position="124"/>
    </location>
</feature>
<dbReference type="InterPro" id="IPR001138">
    <property type="entry name" value="Zn2Cys6_DnaBD"/>
</dbReference>
<comment type="caution">
    <text evidence="9">The sequence shown here is derived from an EMBL/GenBank/DDBJ whole genome shotgun (WGS) entry which is preliminary data.</text>
</comment>
<dbReference type="Pfam" id="PF04082">
    <property type="entry name" value="Fungal_trans"/>
    <property type="match status" value="1"/>
</dbReference>
<dbReference type="CDD" id="cd12148">
    <property type="entry name" value="fungal_TF_MHR"/>
    <property type="match status" value="1"/>
</dbReference>
<gene>
    <name evidence="9" type="ORF">CLO192961_LOCUS298452</name>
</gene>
<sequence>MSQQSRRPRRLLAACHSHKIKCSGQQPCQSCSACGKAGECRFPSKERKIPISERIGEANMFHPSSYLRKLEADSKRLQNLTQNPTPQSSGQDTPNIDRDDDPVDSANVSSDESNMLNPLFDGQPENVVNERCSESGYIGEASCTAFSNRLLQCLDPDYTPSTAGFSNYYRINTNNSLASLQEQDISGFPERMHAKLLLNVARRFIGNYHPLFLKVTFMKELDAMYRQEFAPSTMWLCKFYALMCLGEIYTNRRGIDNNNRVPGTEYYTKAVGMLQDLYEEPSLLQIEVLTLLAWASNILGRVRTAYCYSGTAMRLAMGIGMHRPASRGTTLTPVERESRRRTWWVLYFFDRFSASKLGQPVTIRDEDIDVEMPSMDGLSEEEKIEFLDPQPLITNVKLARIIGNILTDIYGIPNRTQGLRIHRVHGILKQLREWHDALPSDMRVKERGTPRPVSSLHLAYNQCIIQTTRPVLLHLFKTQFQLSSKTQDPHAAPRRQVFSSITLALAESCINAAQASSRIAESLFLDGSIAIFGYWDAHHIFSAALILIMSALMKPTEENSDALEMLLSILRSMRNDGNIPAVQFCETLSYIQSKVIKLRSMDQAEQQQVFLDTSNTVASNTGAPAGNPADRQEDGVSASRDGAALPMAIDREVRRAELSMTYRNIDDILGNPLIGSFLDDNGGPWPDLMFSGDGTLKELASEIEEQFLFQM</sequence>
<dbReference type="CDD" id="cd00067">
    <property type="entry name" value="GAL4"/>
    <property type="match status" value="1"/>
</dbReference>
<dbReference type="EMBL" id="CABFNS010000828">
    <property type="protein sequence ID" value="VUC31037.1"/>
    <property type="molecule type" value="Genomic_DNA"/>
</dbReference>
<dbReference type="SMART" id="SM00906">
    <property type="entry name" value="Fungal_trans"/>
    <property type="match status" value="1"/>
</dbReference>
<name>A0ABY6UIH3_BIOOC</name>